<dbReference type="EC" id="2.7.13.3" evidence="3"/>
<comment type="subcellular location">
    <subcellularLocation>
        <location evidence="2">Cell membrane</location>
        <topology evidence="2">Multi-pass membrane protein</topology>
    </subcellularLocation>
</comment>
<keyword evidence="12" id="KW-0902">Two-component regulatory system</keyword>
<dbReference type="STRING" id="62928.azo3947"/>
<evidence type="ECO:0000256" key="2">
    <source>
        <dbReference type="ARBA" id="ARBA00004651"/>
    </source>
</evidence>
<keyword evidence="13 16" id="KW-0472">Membrane</keyword>
<evidence type="ECO:0000256" key="16">
    <source>
        <dbReference type="SAM" id="Phobius"/>
    </source>
</evidence>
<dbReference type="Gene3D" id="3.30.450.20">
    <property type="entry name" value="PAS domain"/>
    <property type="match status" value="1"/>
</dbReference>
<dbReference type="SMART" id="SM00387">
    <property type="entry name" value="HATPase_c"/>
    <property type="match status" value="1"/>
</dbReference>
<dbReference type="CDD" id="cd00082">
    <property type="entry name" value="HisKA"/>
    <property type="match status" value="1"/>
</dbReference>
<keyword evidence="8" id="KW-0547">Nucleotide-binding</keyword>
<dbReference type="RefSeq" id="WP_011767669.1">
    <property type="nucleotide sequence ID" value="NC_008702.1"/>
</dbReference>
<reference evidence="19 20" key="1">
    <citation type="journal article" date="2006" name="Nat. Biotechnol.">
        <title>Complete genome of the mutualistic, N2-fixing grass endophyte Azoarcus sp. strain BH72.</title>
        <authorList>
            <person name="Krause A."/>
            <person name="Ramakumar A."/>
            <person name="Bartels D."/>
            <person name="Battistoni F."/>
            <person name="Bekel T."/>
            <person name="Boch J."/>
            <person name="Boehm M."/>
            <person name="Friedrich F."/>
            <person name="Hurek T."/>
            <person name="Krause L."/>
            <person name="Linke B."/>
            <person name="McHardy A.C."/>
            <person name="Sarkar A."/>
            <person name="Schneiker S."/>
            <person name="Syed A.A."/>
            <person name="Thauer R."/>
            <person name="Vorhoelter F.-J."/>
            <person name="Weidner S."/>
            <person name="Puehler A."/>
            <person name="Reinhold-Hurek B."/>
            <person name="Kaiser O."/>
            <person name="Goesmann A."/>
        </authorList>
    </citation>
    <scope>NUCLEOTIDE SEQUENCE [LARGE SCALE GENOMIC DNA]</scope>
    <source>
        <strain evidence="19 20">BH72</strain>
    </source>
</reference>
<keyword evidence="5" id="KW-0597">Phosphoprotein</keyword>
<dbReference type="InterPro" id="IPR036890">
    <property type="entry name" value="HATPase_C_sf"/>
</dbReference>
<dbReference type="GO" id="GO:0005886">
    <property type="term" value="C:plasma membrane"/>
    <property type="evidence" value="ECO:0007669"/>
    <property type="project" value="UniProtKB-SubCell"/>
</dbReference>
<dbReference type="InterPro" id="IPR004358">
    <property type="entry name" value="Sig_transdc_His_kin-like_C"/>
</dbReference>
<dbReference type="FunFam" id="3.30.565.10:FF:000010">
    <property type="entry name" value="Sensor histidine kinase RcsC"/>
    <property type="match status" value="1"/>
</dbReference>
<dbReference type="PANTHER" id="PTHR43711">
    <property type="entry name" value="TWO-COMPONENT HISTIDINE KINASE"/>
    <property type="match status" value="1"/>
</dbReference>
<dbReference type="Gene3D" id="6.10.340.10">
    <property type="match status" value="1"/>
</dbReference>
<evidence type="ECO:0000256" key="12">
    <source>
        <dbReference type="ARBA" id="ARBA00023012"/>
    </source>
</evidence>
<name>A1KCK7_AZOSB</name>
<dbReference type="InterPro" id="IPR036097">
    <property type="entry name" value="HisK_dim/P_sf"/>
</dbReference>
<dbReference type="Pfam" id="PF00512">
    <property type="entry name" value="HisKA"/>
    <property type="match status" value="1"/>
</dbReference>
<evidence type="ECO:0000256" key="6">
    <source>
        <dbReference type="ARBA" id="ARBA00022679"/>
    </source>
</evidence>
<dbReference type="FunFam" id="1.10.287.130:FF:000004">
    <property type="entry name" value="Ethylene receptor 1"/>
    <property type="match status" value="1"/>
</dbReference>
<dbReference type="CDD" id="cd16922">
    <property type="entry name" value="HATPase_EvgS-ArcB-TorS-like"/>
    <property type="match status" value="1"/>
</dbReference>
<dbReference type="PROSITE" id="PS50109">
    <property type="entry name" value="HIS_KIN"/>
    <property type="match status" value="1"/>
</dbReference>
<dbReference type="PRINTS" id="PR00344">
    <property type="entry name" value="BCTRLSENSOR"/>
</dbReference>
<evidence type="ECO:0000256" key="11">
    <source>
        <dbReference type="ARBA" id="ARBA00022989"/>
    </source>
</evidence>
<sequence length="852" mass="94187">MGIDLHKWGIRAKLILLFVIIKVVPLILLALLAWEGVTHLGSGLAERTATLADEVRNTVAQMGKTFTTESVKALDDRAREEIERLTTDTARAVADFLYDRDRDVLLAAALEPTEAQYRRFIDNRTRNIVEAGEWVLAADGKGWAPKQSPVPDTQGVVASNAENRQDFHYRPPETVRRTVPLPLYHEITFVGLDGRERLKISRTGLLPRELRDVSDKANTWCKAETYFDELKKLKPGEIYVSDVIGPYVPSRVIGPFTPEKAAKLGIPFDPAAEAYAGRENPQGKRFQGIVRWATPVARDGKVIGYVTLALDHTHVMSFTDNLMPTAERYTPIPDAANGNYAFIWDYLDRNIAHPRHHSIVGFDPQTGEHATPWLEDGLHAAWQASGQPLRTYLASIPPFDHQTRDKKPAAALTRAGNVALECRYLNFAPQCQGWHDLTEYGGSGSFLILWSGVWKLTTAAAIPYHTGQYGRTPRGFGYVTIGANVDDFHEPARTTARLMEDKVAEFGERMKEQQAGLQNLIDHSMSRTAFGLTFSTLIMVFFVVAVAIWLASMLTRRITDLIGGLNRIEAGDFGFRFRSESKDELGRLSDSLNNMADSVSESFQRLEDARRQAEDNSRMKSDFVASMSHELRTPLNGILGFAELIRDDAPNDEVRDHADTIYQSGEHLLSLVNDVLDIAKIEAGHMSLESVAFDLPALLQQVANLHGTMAQQKGLAFATEFAPGLPATLAGDPTRLRQVINNLLNNAIKFTPAGEVKLLARTEADRLIVGVRDTGPGIAAEMQPVIFDRFRQASTFITREHGGTGLGLALVREVVALMGGAVRLESAPGEGAYFEFWIPLVSPAAPTEGRSS</sequence>
<dbReference type="CDD" id="cd06225">
    <property type="entry name" value="HAMP"/>
    <property type="match status" value="1"/>
</dbReference>
<dbReference type="SUPFAM" id="SSF47384">
    <property type="entry name" value="Homodimeric domain of signal transducing histidine kinase"/>
    <property type="match status" value="1"/>
</dbReference>
<keyword evidence="7 16" id="KW-0812">Transmembrane</keyword>
<dbReference type="AlphaFoldDB" id="A1KCK7"/>
<feature type="transmembrane region" description="Helical" evidence="16">
    <location>
        <begin position="12"/>
        <end position="34"/>
    </location>
</feature>
<dbReference type="InterPro" id="IPR003660">
    <property type="entry name" value="HAMP_dom"/>
</dbReference>
<evidence type="ECO:0000256" key="1">
    <source>
        <dbReference type="ARBA" id="ARBA00000085"/>
    </source>
</evidence>
<dbReference type="eggNOG" id="COG2205">
    <property type="taxonomic scope" value="Bacteria"/>
</dbReference>
<dbReference type="GO" id="GO:0005524">
    <property type="term" value="F:ATP binding"/>
    <property type="evidence" value="ECO:0007669"/>
    <property type="project" value="UniProtKB-KW"/>
</dbReference>
<dbReference type="PROSITE" id="PS50885">
    <property type="entry name" value="HAMP"/>
    <property type="match status" value="1"/>
</dbReference>
<keyword evidence="10" id="KW-0067">ATP-binding</keyword>
<evidence type="ECO:0000256" key="15">
    <source>
        <dbReference type="ARBA" id="ARBA00070152"/>
    </source>
</evidence>
<gene>
    <name evidence="19" type="ordered locus">azo3947</name>
</gene>
<dbReference type="InterPro" id="IPR003661">
    <property type="entry name" value="HisK_dim/P_dom"/>
</dbReference>
<protein>
    <recommendedName>
        <fullName evidence="15">Virulence sensor protein BvgS</fullName>
        <ecNumber evidence="3">2.7.13.3</ecNumber>
    </recommendedName>
</protein>
<dbReference type="EMBL" id="AM406670">
    <property type="protein sequence ID" value="CAL96563.1"/>
    <property type="molecule type" value="Genomic_DNA"/>
</dbReference>
<dbReference type="InterPro" id="IPR029151">
    <property type="entry name" value="Sensor-like_sf"/>
</dbReference>
<evidence type="ECO:0000256" key="9">
    <source>
        <dbReference type="ARBA" id="ARBA00022777"/>
    </source>
</evidence>
<evidence type="ECO:0000256" key="10">
    <source>
        <dbReference type="ARBA" id="ARBA00022840"/>
    </source>
</evidence>
<evidence type="ECO:0000259" key="17">
    <source>
        <dbReference type="PROSITE" id="PS50109"/>
    </source>
</evidence>
<dbReference type="SUPFAM" id="SSF103190">
    <property type="entry name" value="Sensory domain-like"/>
    <property type="match status" value="1"/>
</dbReference>
<keyword evidence="4" id="KW-1003">Cell membrane</keyword>
<proteinExistence type="predicted"/>
<dbReference type="PANTHER" id="PTHR43711:SF26">
    <property type="entry name" value="SENSOR HISTIDINE KINASE RCSC"/>
    <property type="match status" value="1"/>
</dbReference>
<evidence type="ECO:0000256" key="3">
    <source>
        <dbReference type="ARBA" id="ARBA00012438"/>
    </source>
</evidence>
<evidence type="ECO:0000313" key="19">
    <source>
        <dbReference type="EMBL" id="CAL96563.1"/>
    </source>
</evidence>
<dbReference type="Gene3D" id="1.10.287.130">
    <property type="match status" value="1"/>
</dbReference>
<dbReference type="SUPFAM" id="SSF55874">
    <property type="entry name" value="ATPase domain of HSP90 chaperone/DNA topoisomerase II/histidine kinase"/>
    <property type="match status" value="1"/>
</dbReference>
<dbReference type="SMART" id="SM00388">
    <property type="entry name" value="HisKA"/>
    <property type="match status" value="1"/>
</dbReference>
<feature type="transmembrane region" description="Helical" evidence="16">
    <location>
        <begin position="529"/>
        <end position="551"/>
    </location>
</feature>
<dbReference type="Pfam" id="PF02518">
    <property type="entry name" value="HATPase_c"/>
    <property type="match status" value="1"/>
</dbReference>
<dbReference type="Pfam" id="PF00672">
    <property type="entry name" value="HAMP"/>
    <property type="match status" value="1"/>
</dbReference>
<evidence type="ECO:0000256" key="8">
    <source>
        <dbReference type="ARBA" id="ARBA00022741"/>
    </source>
</evidence>
<dbReference type="SMART" id="SM00304">
    <property type="entry name" value="HAMP"/>
    <property type="match status" value="1"/>
</dbReference>
<evidence type="ECO:0000259" key="18">
    <source>
        <dbReference type="PROSITE" id="PS50885"/>
    </source>
</evidence>
<keyword evidence="9" id="KW-0418">Kinase</keyword>
<dbReference type="GO" id="GO:0000155">
    <property type="term" value="F:phosphorelay sensor kinase activity"/>
    <property type="evidence" value="ECO:0007669"/>
    <property type="project" value="InterPro"/>
</dbReference>
<dbReference type="Proteomes" id="UP000002588">
    <property type="component" value="Chromosome"/>
</dbReference>
<dbReference type="InterPro" id="IPR050736">
    <property type="entry name" value="Sensor_HK_Regulatory"/>
</dbReference>
<dbReference type="InterPro" id="IPR003594">
    <property type="entry name" value="HATPase_dom"/>
</dbReference>
<keyword evidence="6 19" id="KW-0808">Transferase</keyword>
<feature type="domain" description="Histidine kinase" evidence="17">
    <location>
        <begin position="626"/>
        <end position="842"/>
    </location>
</feature>
<keyword evidence="20" id="KW-1185">Reference proteome</keyword>
<feature type="domain" description="HAMP" evidence="18">
    <location>
        <begin position="552"/>
        <end position="604"/>
    </location>
</feature>
<dbReference type="SUPFAM" id="SSF158472">
    <property type="entry name" value="HAMP domain-like"/>
    <property type="match status" value="1"/>
</dbReference>
<evidence type="ECO:0000256" key="13">
    <source>
        <dbReference type="ARBA" id="ARBA00023136"/>
    </source>
</evidence>
<evidence type="ECO:0000256" key="14">
    <source>
        <dbReference type="ARBA" id="ARBA00058004"/>
    </source>
</evidence>
<dbReference type="KEGG" id="azo:azo3947"/>
<evidence type="ECO:0000256" key="4">
    <source>
        <dbReference type="ARBA" id="ARBA00022475"/>
    </source>
</evidence>
<comment type="function">
    <text evidence="14">Member of the two-component regulatory system BvgS/BvgA. Phosphorylates BvgA via a four-step phosphorelay in response to environmental signals.</text>
</comment>
<evidence type="ECO:0000256" key="5">
    <source>
        <dbReference type="ARBA" id="ARBA00022553"/>
    </source>
</evidence>
<evidence type="ECO:0000313" key="20">
    <source>
        <dbReference type="Proteomes" id="UP000002588"/>
    </source>
</evidence>
<organism evidence="19 20">
    <name type="scientific">Azoarcus sp. (strain BH72)</name>
    <dbReference type="NCBI Taxonomy" id="418699"/>
    <lineage>
        <taxon>Bacteria</taxon>
        <taxon>Pseudomonadati</taxon>
        <taxon>Pseudomonadota</taxon>
        <taxon>Betaproteobacteria</taxon>
        <taxon>Rhodocyclales</taxon>
        <taxon>Zoogloeaceae</taxon>
        <taxon>Azoarcus</taxon>
    </lineage>
</organism>
<accession>A1KCK7</accession>
<dbReference type="InterPro" id="IPR005467">
    <property type="entry name" value="His_kinase_dom"/>
</dbReference>
<dbReference type="Gene3D" id="3.30.565.10">
    <property type="entry name" value="Histidine kinase-like ATPase, C-terminal domain"/>
    <property type="match status" value="1"/>
</dbReference>
<evidence type="ECO:0000256" key="7">
    <source>
        <dbReference type="ARBA" id="ARBA00022692"/>
    </source>
</evidence>
<dbReference type="HOGENOM" id="CLU_007001_0_0_4"/>
<keyword evidence="11 16" id="KW-1133">Transmembrane helix</keyword>
<comment type="catalytic activity">
    <reaction evidence="1">
        <text>ATP + protein L-histidine = ADP + protein N-phospho-L-histidine.</text>
        <dbReference type="EC" id="2.7.13.3"/>
    </reaction>
</comment>